<gene>
    <name evidence="1" type="ORF">MMIC_P0311</name>
</gene>
<sequence>MPIDWDAMGDAVDTAAIETDEQLASKISSLTRMNDEEIQDLFPEKADKQKLIELMQLVNASTDENTRTVRLVDNIQDLAGTAVKLLARFV</sequence>
<comment type="caution">
    <text evidence="1">The sequence shown here is derived from an EMBL/GenBank/DDBJ whole genome shotgun (WGS) entry which is preliminary data.</text>
</comment>
<dbReference type="RefSeq" id="WP_072658571.1">
    <property type="nucleotide sequence ID" value="NZ_BDFD01000002.1"/>
</dbReference>
<name>A0A1L8CKD7_9PROT</name>
<accession>A0A1L8CKD7</accession>
<dbReference type="AlphaFoldDB" id="A0A1L8CKD7"/>
<protein>
    <submittedName>
        <fullName evidence="1">Uncharacterized protein</fullName>
    </submittedName>
</protein>
<dbReference type="EMBL" id="BDFD01000002">
    <property type="protein sequence ID" value="GAV19377.1"/>
    <property type="molecule type" value="Genomic_DNA"/>
</dbReference>
<evidence type="ECO:0000313" key="1">
    <source>
        <dbReference type="EMBL" id="GAV19377.1"/>
    </source>
</evidence>
<dbReference type="STRING" id="1921010.MMIC_P0311"/>
<dbReference type="Proteomes" id="UP000231632">
    <property type="component" value="Unassembled WGS sequence"/>
</dbReference>
<dbReference type="OrthoDB" id="8548113at2"/>
<keyword evidence="2" id="KW-1185">Reference proteome</keyword>
<evidence type="ECO:0000313" key="2">
    <source>
        <dbReference type="Proteomes" id="UP000231632"/>
    </source>
</evidence>
<organism evidence="1 2">
    <name type="scientific">Mariprofundus micogutta</name>
    <dbReference type="NCBI Taxonomy" id="1921010"/>
    <lineage>
        <taxon>Bacteria</taxon>
        <taxon>Pseudomonadati</taxon>
        <taxon>Pseudomonadota</taxon>
        <taxon>Candidatius Mariprofundia</taxon>
        <taxon>Mariprofundales</taxon>
        <taxon>Mariprofundaceae</taxon>
        <taxon>Mariprofundus</taxon>
    </lineage>
</organism>
<proteinExistence type="predicted"/>
<reference evidence="1 2" key="1">
    <citation type="journal article" date="2017" name="Arch. Microbiol.">
        <title>Mariprofundus micogutta sp. nov., a novel iron-oxidizing zetaproteobacterium isolated from a deep-sea hydrothermal field at the Bayonnaise knoll of the Izu-Ogasawara arc, and a description of Mariprofundales ord. nov. and Zetaproteobacteria classis nov.</title>
        <authorList>
            <person name="Makita H."/>
            <person name="Tanaka E."/>
            <person name="Mitsunobu S."/>
            <person name="Miyazaki M."/>
            <person name="Nunoura T."/>
            <person name="Uematsu K."/>
            <person name="Takaki Y."/>
            <person name="Nishi S."/>
            <person name="Shimamura S."/>
            <person name="Takai K."/>
        </authorList>
    </citation>
    <scope>NUCLEOTIDE SEQUENCE [LARGE SCALE GENOMIC DNA]</scope>
    <source>
        <strain evidence="1 2">ET2</strain>
    </source>
</reference>